<evidence type="ECO:0000259" key="9">
    <source>
        <dbReference type="Pfam" id="PF00432"/>
    </source>
</evidence>
<keyword evidence="7" id="KW-0862">Zinc</keyword>
<dbReference type="Gene3D" id="1.50.10.20">
    <property type="match status" value="1"/>
</dbReference>
<evidence type="ECO:0000313" key="10">
    <source>
        <dbReference type="EMBL" id="THV76841.1"/>
    </source>
</evidence>
<evidence type="ECO:0000256" key="7">
    <source>
        <dbReference type="ARBA" id="ARBA00022833"/>
    </source>
</evidence>
<dbReference type="AlphaFoldDB" id="A0A4S8T034"/>
<feature type="compositionally biased region" description="Low complexity" evidence="8">
    <location>
        <begin position="27"/>
        <end position="46"/>
    </location>
</feature>
<keyword evidence="5" id="KW-0479">Metal-binding</keyword>
<evidence type="ECO:0000313" key="11">
    <source>
        <dbReference type="Proteomes" id="UP000304951"/>
    </source>
</evidence>
<keyword evidence="4 10" id="KW-0808">Transferase</keyword>
<dbReference type="GO" id="GO:0046872">
    <property type="term" value="F:metal ion binding"/>
    <property type="evidence" value="ECO:0007669"/>
    <property type="project" value="UniProtKB-KW"/>
</dbReference>
<accession>A0A4S8T034</accession>
<dbReference type="Proteomes" id="UP000304951">
    <property type="component" value="Unassembled WGS sequence"/>
</dbReference>
<evidence type="ECO:0000256" key="3">
    <source>
        <dbReference type="ARBA" id="ARBA00022602"/>
    </source>
</evidence>
<dbReference type="InterPro" id="IPR045089">
    <property type="entry name" value="PGGT1B-like"/>
</dbReference>
<keyword evidence="6" id="KW-0677">Repeat</keyword>
<feature type="region of interest" description="Disordered" evidence="8">
    <location>
        <begin position="21"/>
        <end position="46"/>
    </location>
</feature>
<gene>
    <name evidence="10" type="ORF">D6D28_00767</name>
</gene>
<dbReference type="GO" id="GO:0004660">
    <property type="term" value="F:protein farnesyltransferase activity"/>
    <property type="evidence" value="ECO:0007669"/>
    <property type="project" value="TreeGrafter"/>
</dbReference>
<dbReference type="PANTHER" id="PTHR11774:SF6">
    <property type="entry name" value="PROTEIN FARNESYLTRANSFERASE SUBUNIT BETA"/>
    <property type="match status" value="1"/>
</dbReference>
<name>A0A4S8T034_AURPU</name>
<proteinExistence type="inferred from homology"/>
<dbReference type="GO" id="GO:0005965">
    <property type="term" value="C:protein farnesyltransferase complex"/>
    <property type="evidence" value="ECO:0007669"/>
    <property type="project" value="TreeGrafter"/>
</dbReference>
<comment type="similarity">
    <text evidence="2">Belongs to the protein prenyltransferase subunit beta family.</text>
</comment>
<evidence type="ECO:0000256" key="2">
    <source>
        <dbReference type="ARBA" id="ARBA00010497"/>
    </source>
</evidence>
<keyword evidence="3" id="KW-0637">Prenyltransferase</keyword>
<evidence type="ECO:0000256" key="6">
    <source>
        <dbReference type="ARBA" id="ARBA00022737"/>
    </source>
</evidence>
<organism evidence="10 11">
    <name type="scientific">Aureobasidium pullulans</name>
    <name type="common">Black yeast</name>
    <name type="synonym">Pullularia pullulans</name>
    <dbReference type="NCBI Taxonomy" id="5580"/>
    <lineage>
        <taxon>Eukaryota</taxon>
        <taxon>Fungi</taxon>
        <taxon>Dikarya</taxon>
        <taxon>Ascomycota</taxon>
        <taxon>Pezizomycotina</taxon>
        <taxon>Dothideomycetes</taxon>
        <taxon>Dothideomycetidae</taxon>
        <taxon>Dothideales</taxon>
        <taxon>Saccotheciaceae</taxon>
        <taxon>Aureobasidium</taxon>
    </lineage>
</organism>
<dbReference type="Pfam" id="PF00432">
    <property type="entry name" value="Prenyltrans"/>
    <property type="match status" value="1"/>
</dbReference>
<feature type="compositionally biased region" description="Acidic residues" evidence="8">
    <location>
        <begin position="67"/>
        <end position="89"/>
    </location>
</feature>
<dbReference type="InterPro" id="IPR001330">
    <property type="entry name" value="Prenyltrans"/>
</dbReference>
<dbReference type="SUPFAM" id="SSF48239">
    <property type="entry name" value="Terpenoid cyclases/Protein prenyltransferases"/>
    <property type="match status" value="1"/>
</dbReference>
<dbReference type="EMBL" id="QZAF01000013">
    <property type="protein sequence ID" value="THV76841.1"/>
    <property type="molecule type" value="Genomic_DNA"/>
</dbReference>
<evidence type="ECO:0000256" key="8">
    <source>
        <dbReference type="SAM" id="MobiDB-lite"/>
    </source>
</evidence>
<evidence type="ECO:0000256" key="5">
    <source>
        <dbReference type="ARBA" id="ARBA00022723"/>
    </source>
</evidence>
<evidence type="ECO:0000256" key="1">
    <source>
        <dbReference type="ARBA" id="ARBA00001947"/>
    </source>
</evidence>
<evidence type="ECO:0000256" key="4">
    <source>
        <dbReference type="ARBA" id="ARBA00022679"/>
    </source>
</evidence>
<dbReference type="InterPro" id="IPR008930">
    <property type="entry name" value="Terpenoid_cyclase/PrenylTrfase"/>
</dbReference>
<sequence>MRKSVTTKRHMPFKRNIRFPVRNTNQSTFNTANMSSSTSSAQPTTATDRLTELLDSNARIEELSSAQEEEIQEADEEDSDYETSSDSDDGQNVHAWMASKLPPNLPFYFASPGPLQDDLETSTSIAQEKTMREVIDLMTGKGQTMLDVNTHGLPHLLKAKHAAFLRTILGKYPPPFQVMDASRPWLLYWALNGLRTLGVDVSEYRQRCIDTFTPLQNPEGGFGGGHGHLSHAAASYAATLSLALVDGLDMIDRRSMWHWLGQVKNPSGGFNMAVNGEQDVRGAYCCMTIHTLLHLPLALPPSSPARAAGHETFTSGLGAWISKCQTFEGGLGGAPDNEAHGAYAFCVLACLCLLDDPAIAIPTYLNTKTLTHWLVSRQACPEGGFSGRTNKLVDACYSHWVGGCWSLLESALSLPPSSYLWDREGLIRYTLTCSQARKGGLRDKPSTRPDGYHTNYSLAGLSAAQYIYTYTKPQVEDAEEDITQGEALKAAFNWSFQRPTEQQRKQWCFDLQDMVEPVHPVFVLPFDVVEETRSKFAGKVGF</sequence>
<comment type="caution">
    <text evidence="10">The sequence shown here is derived from an EMBL/GenBank/DDBJ whole genome shotgun (WGS) entry which is preliminary data.</text>
</comment>
<feature type="domain" description="Prenyltransferase alpha-alpha toroid" evidence="9">
    <location>
        <begin position="156"/>
        <end position="522"/>
    </location>
</feature>
<dbReference type="PANTHER" id="PTHR11774">
    <property type="entry name" value="GERANYLGERANYL TRANSFERASE TYPE BETA SUBUNIT"/>
    <property type="match status" value="1"/>
</dbReference>
<protein>
    <submittedName>
        <fullName evidence="10">Terpenoid cyclases/Protein prenyltransferase</fullName>
    </submittedName>
</protein>
<reference evidence="10 11" key="1">
    <citation type="submission" date="2018-10" db="EMBL/GenBank/DDBJ databases">
        <title>Fifty Aureobasidium pullulans genomes reveal a recombining polyextremotolerant generalist.</title>
        <authorList>
            <person name="Gostincar C."/>
            <person name="Turk M."/>
            <person name="Zajc J."/>
            <person name="Gunde-Cimerman N."/>
        </authorList>
    </citation>
    <scope>NUCLEOTIDE SEQUENCE [LARGE SCALE GENOMIC DNA]</scope>
    <source>
        <strain evidence="10 11">EXF-11900</strain>
    </source>
</reference>
<feature type="region of interest" description="Disordered" evidence="8">
    <location>
        <begin position="64"/>
        <end position="92"/>
    </location>
</feature>
<dbReference type="FunFam" id="1.50.10.20:FF:000014">
    <property type="entry name" value="Protein farnesyltransferase subunit beta"/>
    <property type="match status" value="1"/>
</dbReference>
<comment type="cofactor">
    <cofactor evidence="1">
        <name>Zn(2+)</name>
        <dbReference type="ChEBI" id="CHEBI:29105"/>
    </cofactor>
</comment>